<dbReference type="SUPFAM" id="SSF53850">
    <property type="entry name" value="Periplasmic binding protein-like II"/>
    <property type="match status" value="1"/>
</dbReference>
<dbReference type="Pfam" id="PF03466">
    <property type="entry name" value="LysR_substrate"/>
    <property type="match status" value="1"/>
</dbReference>
<dbReference type="InterPro" id="IPR000847">
    <property type="entry name" value="LysR_HTH_N"/>
</dbReference>
<dbReference type="Gene3D" id="3.40.190.290">
    <property type="match status" value="1"/>
</dbReference>
<keyword evidence="6" id="KW-0614">Plasmid</keyword>
<sequence>MKLQQLRFFVAVYEDGSFSAAAERMNATQSGLSTHVSHLEKRYGVSLFTRSSAGVTPTEAGRLFYREAVAVLAASARAEDRLVGLSKSLVGDVRVGLMPTFTRAVLAPALLRFSAEHPDVRVSVSEAYSGALGTEVAEGRLDFAVVPAFDTAGSLSGVPIGRDHECLVQCAAPARPYRQDMTLRELGPLKIVLPGRANARRLRIETYLSVNGVEIAEMMELDSMHGTLDIIGRSDWVGILPGILCLPDLDGSRRRVTPLTAPEFDVTYIRITRRARPLTPAAEAFAAVLQAELDAALEVLPESLRADAAQR</sequence>
<keyword evidence="4" id="KW-0804">Transcription</keyword>
<protein>
    <submittedName>
        <fullName evidence="6">LysR family transcriptional regulator</fullName>
    </submittedName>
</protein>
<dbReference type="InterPro" id="IPR036388">
    <property type="entry name" value="WH-like_DNA-bd_sf"/>
</dbReference>
<organism evidence="6">
    <name type="scientific">Alloyangia sp. H15</name>
    <dbReference type="NCBI Taxonomy" id="3029062"/>
    <lineage>
        <taxon>Bacteria</taxon>
        <taxon>Pseudomonadati</taxon>
        <taxon>Pseudomonadota</taxon>
        <taxon>Alphaproteobacteria</taxon>
        <taxon>Rhodobacterales</taxon>
        <taxon>Roseobacteraceae</taxon>
        <taxon>Alloyangia</taxon>
    </lineage>
</organism>
<evidence type="ECO:0000256" key="2">
    <source>
        <dbReference type="ARBA" id="ARBA00023015"/>
    </source>
</evidence>
<dbReference type="EMBL" id="CP123386">
    <property type="protein sequence ID" value="XCC96989.1"/>
    <property type="molecule type" value="Genomic_DNA"/>
</dbReference>
<comment type="similarity">
    <text evidence="1">Belongs to the LysR transcriptional regulatory family.</text>
</comment>
<name>A0AAU8AQZ9_9RHOB</name>
<dbReference type="PRINTS" id="PR00039">
    <property type="entry name" value="HTHLYSR"/>
</dbReference>
<dbReference type="GO" id="GO:0000976">
    <property type="term" value="F:transcription cis-regulatory region binding"/>
    <property type="evidence" value="ECO:0007669"/>
    <property type="project" value="TreeGrafter"/>
</dbReference>
<dbReference type="SUPFAM" id="SSF46785">
    <property type="entry name" value="Winged helix' DNA-binding domain"/>
    <property type="match status" value="1"/>
</dbReference>
<geneLocation type="plasmid" evidence="6">
    <name>unnamed1</name>
</geneLocation>
<dbReference type="InterPro" id="IPR005119">
    <property type="entry name" value="LysR_subst-bd"/>
</dbReference>
<evidence type="ECO:0000256" key="1">
    <source>
        <dbReference type="ARBA" id="ARBA00009437"/>
    </source>
</evidence>
<accession>A0AAU8AQZ9</accession>
<evidence type="ECO:0000256" key="3">
    <source>
        <dbReference type="ARBA" id="ARBA00023125"/>
    </source>
</evidence>
<dbReference type="Pfam" id="PF00126">
    <property type="entry name" value="HTH_1"/>
    <property type="match status" value="1"/>
</dbReference>
<dbReference type="GO" id="GO:0003700">
    <property type="term" value="F:DNA-binding transcription factor activity"/>
    <property type="evidence" value="ECO:0007669"/>
    <property type="project" value="InterPro"/>
</dbReference>
<dbReference type="RefSeq" id="WP_353475880.1">
    <property type="nucleotide sequence ID" value="NZ_CP123386.1"/>
</dbReference>
<dbReference type="CDD" id="cd05466">
    <property type="entry name" value="PBP2_LTTR_substrate"/>
    <property type="match status" value="1"/>
</dbReference>
<dbReference type="Gene3D" id="1.10.10.10">
    <property type="entry name" value="Winged helix-like DNA-binding domain superfamily/Winged helix DNA-binding domain"/>
    <property type="match status" value="1"/>
</dbReference>
<dbReference type="AlphaFoldDB" id="A0AAU8AQZ9"/>
<gene>
    <name evidence="6" type="ORF">PVT71_23150</name>
</gene>
<dbReference type="PANTHER" id="PTHR30126">
    <property type="entry name" value="HTH-TYPE TRANSCRIPTIONAL REGULATOR"/>
    <property type="match status" value="1"/>
</dbReference>
<proteinExistence type="inferred from homology"/>
<keyword evidence="3" id="KW-0238">DNA-binding</keyword>
<dbReference type="PANTHER" id="PTHR30126:SF98">
    <property type="entry name" value="HTH-TYPE TRANSCRIPTIONAL ACTIVATOR BAUR"/>
    <property type="match status" value="1"/>
</dbReference>
<evidence type="ECO:0000313" key="6">
    <source>
        <dbReference type="EMBL" id="XCC96989.1"/>
    </source>
</evidence>
<evidence type="ECO:0000259" key="5">
    <source>
        <dbReference type="PROSITE" id="PS50931"/>
    </source>
</evidence>
<keyword evidence="2" id="KW-0805">Transcription regulation</keyword>
<reference evidence="6" key="1">
    <citation type="submission" date="2023-02" db="EMBL/GenBank/DDBJ databases">
        <title>Description and genomic characterization of Salipiger bruguierae sp. nov., isolated from the sediment of mangrove plant Bruguiera sexangula.</title>
        <authorList>
            <person name="Long M."/>
        </authorList>
    </citation>
    <scope>NUCLEOTIDE SEQUENCE</scope>
    <source>
        <strain evidence="6">H15</strain>
        <plasmid evidence="6">unnamed1</plasmid>
    </source>
</reference>
<evidence type="ECO:0000256" key="4">
    <source>
        <dbReference type="ARBA" id="ARBA00023163"/>
    </source>
</evidence>
<dbReference type="InterPro" id="IPR036390">
    <property type="entry name" value="WH_DNA-bd_sf"/>
</dbReference>
<dbReference type="PROSITE" id="PS50931">
    <property type="entry name" value="HTH_LYSR"/>
    <property type="match status" value="1"/>
</dbReference>
<dbReference type="FunFam" id="1.10.10.10:FF:000001">
    <property type="entry name" value="LysR family transcriptional regulator"/>
    <property type="match status" value="1"/>
</dbReference>
<feature type="domain" description="HTH lysR-type" evidence="5">
    <location>
        <begin position="1"/>
        <end position="58"/>
    </location>
</feature>